<dbReference type="GO" id="GO:0015891">
    <property type="term" value="P:siderophore transport"/>
    <property type="evidence" value="ECO:0007669"/>
    <property type="project" value="InterPro"/>
</dbReference>
<sequence>MKPKKNPHADLTKNSGLFFALGLALVSGLTWGAIEMKSKDDDKKFNHVMDVDKNLDEELDAIVMPNTPPPPPPPPPQQAPPVIEIVEDNKEIKEENNFNTETNKEEKIVEVEHIETVEEEIPVDVPFTLIEDKPMFEACKGVPKDKQFDCFKQNLDNHVKKNFRYPEMAQEMGIQGRVNVQFRINTDGTITILVVRGPDKSLEAEARRIIEKLPKLIPGKQRNKPTPVTFAYPITFRLAN</sequence>
<protein>
    <submittedName>
        <fullName evidence="11">TonB</fullName>
    </submittedName>
</protein>
<evidence type="ECO:0000256" key="8">
    <source>
        <dbReference type="ARBA" id="ARBA00022989"/>
    </source>
</evidence>
<comment type="similarity">
    <text evidence="2">Belongs to the TonB family.</text>
</comment>
<dbReference type="GO" id="GO:0031992">
    <property type="term" value="F:energy transducer activity"/>
    <property type="evidence" value="ECO:0007669"/>
    <property type="project" value="InterPro"/>
</dbReference>
<dbReference type="Gene3D" id="3.30.1150.10">
    <property type="match status" value="1"/>
</dbReference>
<gene>
    <name evidence="11" type="ORF">CCAN12_740012</name>
</gene>
<keyword evidence="7" id="KW-0653">Protein transport</keyword>
<keyword evidence="4" id="KW-1003">Cell membrane</keyword>
<dbReference type="InterPro" id="IPR003538">
    <property type="entry name" value="TonB"/>
</dbReference>
<keyword evidence="3" id="KW-0813">Transport</keyword>
<dbReference type="InterPro" id="IPR051045">
    <property type="entry name" value="TonB-dependent_transducer"/>
</dbReference>
<dbReference type="PROSITE" id="PS52015">
    <property type="entry name" value="TONB_CTD"/>
    <property type="match status" value="1"/>
</dbReference>
<evidence type="ECO:0000256" key="3">
    <source>
        <dbReference type="ARBA" id="ARBA00022448"/>
    </source>
</evidence>
<evidence type="ECO:0000256" key="6">
    <source>
        <dbReference type="ARBA" id="ARBA00022692"/>
    </source>
</evidence>
<dbReference type="NCBIfam" id="TIGR01352">
    <property type="entry name" value="tonB_Cterm"/>
    <property type="match status" value="1"/>
</dbReference>
<evidence type="ECO:0000313" key="11">
    <source>
        <dbReference type="EMBL" id="CEN38682.1"/>
    </source>
</evidence>
<evidence type="ECO:0000256" key="2">
    <source>
        <dbReference type="ARBA" id="ARBA00006555"/>
    </source>
</evidence>
<accession>A0A0B7HLF2</accession>
<evidence type="ECO:0000256" key="7">
    <source>
        <dbReference type="ARBA" id="ARBA00022927"/>
    </source>
</evidence>
<keyword evidence="6" id="KW-0812">Transmembrane</keyword>
<dbReference type="InterPro" id="IPR037682">
    <property type="entry name" value="TonB_C"/>
</dbReference>
<evidence type="ECO:0000259" key="10">
    <source>
        <dbReference type="PROSITE" id="PS52015"/>
    </source>
</evidence>
<keyword evidence="8" id="KW-1133">Transmembrane helix</keyword>
<dbReference type="PANTHER" id="PTHR33446">
    <property type="entry name" value="PROTEIN TONB-RELATED"/>
    <property type="match status" value="1"/>
</dbReference>
<keyword evidence="9" id="KW-0472">Membrane</keyword>
<feature type="domain" description="TonB C-terminal" evidence="10">
    <location>
        <begin position="150"/>
        <end position="240"/>
    </location>
</feature>
<evidence type="ECO:0000256" key="4">
    <source>
        <dbReference type="ARBA" id="ARBA00022475"/>
    </source>
</evidence>
<dbReference type="Proteomes" id="UP000044026">
    <property type="component" value="Unassembled WGS sequence"/>
</dbReference>
<dbReference type="GeneID" id="69580926"/>
<dbReference type="SUPFAM" id="SSF74653">
    <property type="entry name" value="TolA/TonB C-terminal domain"/>
    <property type="match status" value="1"/>
</dbReference>
<dbReference type="InterPro" id="IPR006260">
    <property type="entry name" value="TonB/TolA_C"/>
</dbReference>
<proteinExistence type="inferred from homology"/>
<comment type="subcellular location">
    <subcellularLocation>
        <location evidence="1">Cell inner membrane</location>
        <topology evidence="1">Single-pass membrane protein</topology>
        <orientation evidence="1">Periplasmic side</orientation>
    </subcellularLocation>
</comment>
<dbReference type="EMBL" id="CDOE01000072">
    <property type="protein sequence ID" value="CEN38682.1"/>
    <property type="molecule type" value="Genomic_DNA"/>
</dbReference>
<dbReference type="RefSeq" id="WP_042001030.1">
    <property type="nucleotide sequence ID" value="NZ_CP022382.1"/>
</dbReference>
<keyword evidence="5" id="KW-0997">Cell inner membrane</keyword>
<name>A0A0B7HLF2_9FLAO</name>
<dbReference type="GO" id="GO:0098797">
    <property type="term" value="C:plasma membrane protein complex"/>
    <property type="evidence" value="ECO:0007669"/>
    <property type="project" value="TreeGrafter"/>
</dbReference>
<evidence type="ECO:0000256" key="1">
    <source>
        <dbReference type="ARBA" id="ARBA00004383"/>
    </source>
</evidence>
<dbReference type="GO" id="GO:0030288">
    <property type="term" value="C:outer membrane-bounded periplasmic space"/>
    <property type="evidence" value="ECO:0007669"/>
    <property type="project" value="InterPro"/>
</dbReference>
<dbReference type="Pfam" id="PF03544">
    <property type="entry name" value="TonB_C"/>
    <property type="match status" value="1"/>
</dbReference>
<organism evidence="11 12">
    <name type="scientific">Capnocytophaga canimorsus</name>
    <dbReference type="NCBI Taxonomy" id="28188"/>
    <lineage>
        <taxon>Bacteria</taxon>
        <taxon>Pseudomonadati</taxon>
        <taxon>Bacteroidota</taxon>
        <taxon>Flavobacteriia</taxon>
        <taxon>Flavobacteriales</taxon>
        <taxon>Flavobacteriaceae</taxon>
        <taxon>Capnocytophaga</taxon>
    </lineage>
</organism>
<reference evidence="11 12" key="1">
    <citation type="submission" date="2015-01" db="EMBL/GenBank/DDBJ databases">
        <authorList>
            <person name="Xiang T."/>
            <person name="Song Y."/>
            <person name="Huang L."/>
            <person name="Wang B."/>
            <person name="Wu P."/>
        </authorList>
    </citation>
    <scope>NUCLEOTIDE SEQUENCE [LARGE SCALE GENOMIC DNA]</scope>
    <source>
        <strain evidence="11 12">Cc12</strain>
    </source>
</reference>
<dbReference type="PRINTS" id="PR01374">
    <property type="entry name" value="TONBPROTEIN"/>
</dbReference>
<dbReference type="GO" id="GO:0015031">
    <property type="term" value="P:protein transport"/>
    <property type="evidence" value="ECO:0007669"/>
    <property type="project" value="UniProtKB-KW"/>
</dbReference>
<evidence type="ECO:0000313" key="12">
    <source>
        <dbReference type="Proteomes" id="UP000044026"/>
    </source>
</evidence>
<dbReference type="AlphaFoldDB" id="A0A0B7HLF2"/>
<evidence type="ECO:0000256" key="9">
    <source>
        <dbReference type="ARBA" id="ARBA00023136"/>
    </source>
</evidence>
<dbReference type="PANTHER" id="PTHR33446:SF2">
    <property type="entry name" value="PROTEIN TONB"/>
    <property type="match status" value="1"/>
</dbReference>
<dbReference type="GO" id="GO:0055085">
    <property type="term" value="P:transmembrane transport"/>
    <property type="evidence" value="ECO:0007669"/>
    <property type="project" value="InterPro"/>
</dbReference>
<evidence type="ECO:0000256" key="5">
    <source>
        <dbReference type="ARBA" id="ARBA00022519"/>
    </source>
</evidence>